<feature type="compositionally biased region" description="Polar residues" evidence="1">
    <location>
        <begin position="108"/>
        <end position="124"/>
    </location>
</feature>
<gene>
    <name evidence="2" type="ORF">CEXT_794331</name>
</gene>
<dbReference type="AlphaFoldDB" id="A0AAV4Y1W6"/>
<evidence type="ECO:0000313" key="2">
    <source>
        <dbReference type="EMBL" id="GIZ01058.1"/>
    </source>
</evidence>
<dbReference type="EMBL" id="BPLR01018621">
    <property type="protein sequence ID" value="GIZ01058.1"/>
    <property type="molecule type" value="Genomic_DNA"/>
</dbReference>
<evidence type="ECO:0000313" key="3">
    <source>
        <dbReference type="Proteomes" id="UP001054945"/>
    </source>
</evidence>
<proteinExistence type="predicted"/>
<dbReference type="Proteomes" id="UP001054945">
    <property type="component" value="Unassembled WGS sequence"/>
</dbReference>
<name>A0AAV4Y1W6_CAEEX</name>
<keyword evidence="3" id="KW-1185">Reference proteome</keyword>
<sequence>MEEIFLKDGSDGINMLTDRPEMECRKIHPQNQRIPDREFGERNGNLYGSRVPNIYIKKRKTEERRKTQLRFKRRRNVPAGLRERWTRSLKVGSDGVNMPTEGPRWSAAKSSTEPNNSSTFQSQE</sequence>
<reference evidence="2 3" key="1">
    <citation type="submission" date="2021-06" db="EMBL/GenBank/DDBJ databases">
        <title>Caerostris extrusa draft genome.</title>
        <authorList>
            <person name="Kono N."/>
            <person name="Arakawa K."/>
        </authorList>
    </citation>
    <scope>NUCLEOTIDE SEQUENCE [LARGE SCALE GENOMIC DNA]</scope>
</reference>
<organism evidence="2 3">
    <name type="scientific">Caerostris extrusa</name>
    <name type="common">Bark spider</name>
    <name type="synonym">Caerostris bankana</name>
    <dbReference type="NCBI Taxonomy" id="172846"/>
    <lineage>
        <taxon>Eukaryota</taxon>
        <taxon>Metazoa</taxon>
        <taxon>Ecdysozoa</taxon>
        <taxon>Arthropoda</taxon>
        <taxon>Chelicerata</taxon>
        <taxon>Arachnida</taxon>
        <taxon>Araneae</taxon>
        <taxon>Araneomorphae</taxon>
        <taxon>Entelegynae</taxon>
        <taxon>Araneoidea</taxon>
        <taxon>Araneidae</taxon>
        <taxon>Caerostris</taxon>
    </lineage>
</organism>
<evidence type="ECO:0000256" key="1">
    <source>
        <dbReference type="SAM" id="MobiDB-lite"/>
    </source>
</evidence>
<comment type="caution">
    <text evidence="2">The sequence shown here is derived from an EMBL/GenBank/DDBJ whole genome shotgun (WGS) entry which is preliminary data.</text>
</comment>
<protein>
    <submittedName>
        <fullName evidence="2">Uncharacterized protein</fullName>
    </submittedName>
</protein>
<feature type="region of interest" description="Disordered" evidence="1">
    <location>
        <begin position="82"/>
        <end position="124"/>
    </location>
</feature>
<accession>A0AAV4Y1W6</accession>